<organism evidence="2 3">
    <name type="scientific">Pacificimonas flava</name>
    <dbReference type="NCBI Taxonomy" id="1234595"/>
    <lineage>
        <taxon>Bacteria</taxon>
        <taxon>Pseudomonadati</taxon>
        <taxon>Pseudomonadota</taxon>
        <taxon>Alphaproteobacteria</taxon>
        <taxon>Sphingomonadales</taxon>
        <taxon>Sphingosinicellaceae</taxon>
        <taxon>Pacificimonas</taxon>
    </lineage>
</organism>
<dbReference type="EMBL" id="NFZT01000001">
    <property type="protein sequence ID" value="OWV33834.1"/>
    <property type="molecule type" value="Genomic_DNA"/>
</dbReference>
<protein>
    <submittedName>
        <fullName evidence="2">Uncharacterized protein</fullName>
    </submittedName>
</protein>
<gene>
    <name evidence="2" type="ORF">B5C34_10430</name>
</gene>
<evidence type="ECO:0000313" key="3">
    <source>
        <dbReference type="Proteomes" id="UP000198462"/>
    </source>
</evidence>
<feature type="region of interest" description="Disordered" evidence="1">
    <location>
        <begin position="29"/>
        <end position="113"/>
    </location>
</feature>
<dbReference type="AlphaFoldDB" id="A0A219B6M7"/>
<dbReference type="RefSeq" id="WP_088712557.1">
    <property type="nucleotide sequence ID" value="NZ_NFZT01000001.1"/>
</dbReference>
<keyword evidence="3" id="KW-1185">Reference proteome</keyword>
<comment type="caution">
    <text evidence="2">The sequence shown here is derived from an EMBL/GenBank/DDBJ whole genome shotgun (WGS) entry which is preliminary data.</text>
</comment>
<accession>A0A219B6M7</accession>
<dbReference type="Proteomes" id="UP000198462">
    <property type="component" value="Unassembled WGS sequence"/>
</dbReference>
<reference evidence="3" key="1">
    <citation type="submission" date="2017-05" db="EMBL/GenBank/DDBJ databases">
        <authorList>
            <person name="Lin X."/>
        </authorList>
    </citation>
    <scope>NUCLEOTIDE SEQUENCE [LARGE SCALE GENOMIC DNA]</scope>
    <source>
        <strain evidence="3">JLT2012</strain>
    </source>
</reference>
<name>A0A219B6M7_9SPHN</name>
<feature type="compositionally biased region" description="Basic and acidic residues" evidence="1">
    <location>
        <begin position="102"/>
        <end position="113"/>
    </location>
</feature>
<evidence type="ECO:0000256" key="1">
    <source>
        <dbReference type="SAM" id="MobiDB-lite"/>
    </source>
</evidence>
<sequence>MTRVRFGLTGLAFVFLLVLSAAALLGNLPEGRLQPTGGEDPLATLGVAPGIEHPRENPVPLEPPRAEAPPLGEEELAPLPPFDPELAEDPLDSIPQPSDGTSDEKSGRELVEI</sequence>
<evidence type="ECO:0000313" key="2">
    <source>
        <dbReference type="EMBL" id="OWV33834.1"/>
    </source>
</evidence>
<proteinExistence type="predicted"/>